<dbReference type="GO" id="GO:0005975">
    <property type="term" value="P:carbohydrate metabolic process"/>
    <property type="evidence" value="ECO:0007669"/>
    <property type="project" value="InterPro"/>
</dbReference>
<evidence type="ECO:0000256" key="14">
    <source>
        <dbReference type="RuleBase" id="RU361193"/>
    </source>
</evidence>
<dbReference type="PANTHER" id="PTHR11742:SF101">
    <property type="entry name" value="MANNOSYL-OLIGOSACCHARIDE ALPHA-1,2-MANNOSIDASE 1B"/>
    <property type="match status" value="1"/>
</dbReference>
<feature type="chain" id="PRO_5043853829" description="alpha-1,2-Mannosidase" evidence="15">
    <location>
        <begin position="20"/>
        <end position="569"/>
    </location>
</feature>
<evidence type="ECO:0000256" key="2">
    <source>
        <dbReference type="ARBA" id="ARBA00004922"/>
    </source>
</evidence>
<feature type="disulfide bond" evidence="13">
    <location>
        <begin position="328"/>
        <end position="357"/>
    </location>
</feature>
<gene>
    <name evidence="16" type="ORF">Clacol_009391</name>
</gene>
<dbReference type="GO" id="GO:0005783">
    <property type="term" value="C:endoplasmic reticulum"/>
    <property type="evidence" value="ECO:0007669"/>
    <property type="project" value="TreeGrafter"/>
</dbReference>
<protein>
    <recommendedName>
        <fullName evidence="14">alpha-1,2-Mannosidase</fullName>
        <ecNumber evidence="14">3.2.1.-</ecNumber>
    </recommendedName>
</protein>
<reference evidence="16" key="1">
    <citation type="submission" date="2021-10" db="EMBL/GenBank/DDBJ databases">
        <title>De novo Genome Assembly of Clathrus columnatus (Basidiomycota, Fungi) Using Illumina and Nanopore Sequence Data.</title>
        <authorList>
            <person name="Ogiso-Tanaka E."/>
            <person name="Itagaki H."/>
            <person name="Hosoya T."/>
            <person name="Hosaka K."/>
        </authorList>
    </citation>
    <scope>NUCLEOTIDE SEQUENCE</scope>
    <source>
        <strain evidence="16">MO-923</strain>
    </source>
</reference>
<comment type="similarity">
    <text evidence="3 14">Belongs to the glycosyl hydrolase 47 family.</text>
</comment>
<feature type="signal peptide" evidence="15">
    <location>
        <begin position="1"/>
        <end position="19"/>
    </location>
</feature>
<dbReference type="InterPro" id="IPR036026">
    <property type="entry name" value="Seven-hairpin_glycosidases"/>
</dbReference>
<keyword evidence="4 15" id="KW-0732">Signal</keyword>
<keyword evidence="17" id="KW-1185">Reference proteome</keyword>
<dbReference type="AlphaFoldDB" id="A0AAV5AQE8"/>
<evidence type="ECO:0000313" key="17">
    <source>
        <dbReference type="Proteomes" id="UP001050691"/>
    </source>
</evidence>
<dbReference type="InterPro" id="IPR050749">
    <property type="entry name" value="Glycosyl_Hydrolase_47"/>
</dbReference>
<comment type="pathway">
    <text evidence="2">Protein modification; protein glycosylation.</text>
</comment>
<evidence type="ECO:0000256" key="8">
    <source>
        <dbReference type="ARBA" id="ARBA00023295"/>
    </source>
</evidence>
<dbReference type="EMBL" id="BPWL01000010">
    <property type="protein sequence ID" value="GJJ15116.1"/>
    <property type="molecule type" value="Genomic_DNA"/>
</dbReference>
<feature type="binding site" evidence="12">
    <location>
        <position position="516"/>
    </location>
    <ligand>
        <name>Ca(2+)</name>
        <dbReference type="ChEBI" id="CHEBI:29108"/>
    </ligand>
</feature>
<keyword evidence="12" id="KW-0106">Calcium</keyword>
<feature type="active site" evidence="11">
    <location>
        <position position="424"/>
    </location>
</feature>
<evidence type="ECO:0000256" key="6">
    <source>
        <dbReference type="ARBA" id="ARBA00023157"/>
    </source>
</evidence>
<comment type="caution">
    <text evidence="16">The sequence shown here is derived from an EMBL/GenBank/DDBJ whole genome shotgun (WGS) entry which is preliminary data.</text>
</comment>
<keyword evidence="6 13" id="KW-1015">Disulfide bond</keyword>
<dbReference type="GO" id="GO:0004571">
    <property type="term" value="F:mannosyl-oligosaccharide 1,2-alpha-mannosidase activity"/>
    <property type="evidence" value="ECO:0007669"/>
    <property type="project" value="UniProtKB-EC"/>
</dbReference>
<evidence type="ECO:0000256" key="11">
    <source>
        <dbReference type="PIRSR" id="PIRSR601382-1"/>
    </source>
</evidence>
<feature type="active site" description="Proton donor" evidence="11">
    <location>
        <position position="371"/>
    </location>
</feature>
<name>A0AAV5AQE8_9AGAM</name>
<evidence type="ECO:0000256" key="1">
    <source>
        <dbReference type="ARBA" id="ARBA00001913"/>
    </source>
</evidence>
<dbReference type="EC" id="3.2.1.-" evidence="14"/>
<accession>A0AAV5AQE8</accession>
<evidence type="ECO:0000256" key="3">
    <source>
        <dbReference type="ARBA" id="ARBA00007658"/>
    </source>
</evidence>
<proteinExistence type="inferred from homology"/>
<dbReference type="PRINTS" id="PR00747">
    <property type="entry name" value="GLYHDRLASE47"/>
</dbReference>
<dbReference type="SUPFAM" id="SSF48225">
    <property type="entry name" value="Seven-hairpin glycosidases"/>
    <property type="match status" value="1"/>
</dbReference>
<dbReference type="InterPro" id="IPR001382">
    <property type="entry name" value="Glyco_hydro_47"/>
</dbReference>
<evidence type="ECO:0000256" key="10">
    <source>
        <dbReference type="ARBA" id="ARBA00048605"/>
    </source>
</evidence>
<keyword evidence="7" id="KW-0325">Glycoprotein</keyword>
<evidence type="ECO:0000256" key="12">
    <source>
        <dbReference type="PIRSR" id="PIRSR601382-2"/>
    </source>
</evidence>
<dbReference type="Pfam" id="PF01532">
    <property type="entry name" value="Glyco_hydro_47"/>
    <property type="match status" value="1"/>
</dbReference>
<evidence type="ECO:0000256" key="15">
    <source>
        <dbReference type="SAM" id="SignalP"/>
    </source>
</evidence>
<comment type="catalytic activity">
    <reaction evidence="9">
        <text>N(4)-(alpha-D-Man-(1-&gt;2)-alpha-D-Man-(1-&gt;2)-alpha-D-Man-(1-&gt;3)-[alpha-D-Man-(1-&gt;3)-[alpha-D-Man-(1-&gt;2)-alpha-D-Man-(1-&gt;6)]-alpha-D-Man-(1-&gt;6)]-beta-D-Man-(1-&gt;4)-beta-D-GlcNAc-(1-&gt;4)-beta-D-GlcNAc)-L-asparaginyl-[protein] (N-glucan mannose isomer 8A1,2,3B1,3) + 3 H2O = N(4)-(alpha-D-Man-(1-&gt;3)-[alpha-D-Man-(1-&gt;3)-[alpha-D-Man-(1-&gt;6)]-alpha-D-Man-(1-&gt;6)]-beta-D-Man-(1-&gt;4)-beta-D-GlcNAc-(1-&gt;4)-beta-D-GlcNAc)-L-asparaginyl-[protein] (N-glucan mannose isomer 5A1,2) + 3 beta-D-mannose</text>
        <dbReference type="Rhea" id="RHEA:56028"/>
        <dbReference type="Rhea" id="RHEA-COMP:14358"/>
        <dbReference type="Rhea" id="RHEA-COMP:14367"/>
        <dbReference type="ChEBI" id="CHEBI:15377"/>
        <dbReference type="ChEBI" id="CHEBI:28563"/>
        <dbReference type="ChEBI" id="CHEBI:59087"/>
        <dbReference type="ChEBI" id="CHEBI:60628"/>
        <dbReference type="EC" id="3.2.1.113"/>
    </reaction>
</comment>
<dbReference type="InterPro" id="IPR012341">
    <property type="entry name" value="6hp_glycosidase-like_sf"/>
</dbReference>
<dbReference type="GO" id="GO:0016020">
    <property type="term" value="C:membrane"/>
    <property type="evidence" value="ECO:0007669"/>
    <property type="project" value="InterPro"/>
</dbReference>
<evidence type="ECO:0000256" key="9">
    <source>
        <dbReference type="ARBA" id="ARBA00047669"/>
    </source>
</evidence>
<keyword evidence="5 14" id="KW-0378">Hydrolase</keyword>
<feature type="active site" description="Proton donor" evidence="11">
    <location>
        <position position="130"/>
    </location>
</feature>
<comment type="cofactor">
    <cofactor evidence="1 12">
        <name>Ca(2+)</name>
        <dbReference type="ChEBI" id="CHEBI:29108"/>
    </cofactor>
</comment>
<evidence type="ECO:0000256" key="7">
    <source>
        <dbReference type="ARBA" id="ARBA00023180"/>
    </source>
</evidence>
<dbReference type="PANTHER" id="PTHR11742">
    <property type="entry name" value="MANNOSYL-OLIGOSACCHARIDE ALPHA-1,2-MANNOSIDASE-RELATED"/>
    <property type="match status" value="1"/>
</dbReference>
<organism evidence="16 17">
    <name type="scientific">Clathrus columnatus</name>
    <dbReference type="NCBI Taxonomy" id="1419009"/>
    <lineage>
        <taxon>Eukaryota</taxon>
        <taxon>Fungi</taxon>
        <taxon>Dikarya</taxon>
        <taxon>Basidiomycota</taxon>
        <taxon>Agaricomycotina</taxon>
        <taxon>Agaricomycetes</taxon>
        <taxon>Phallomycetidae</taxon>
        <taxon>Phallales</taxon>
        <taxon>Clathraceae</taxon>
        <taxon>Clathrus</taxon>
    </lineage>
</organism>
<evidence type="ECO:0000256" key="13">
    <source>
        <dbReference type="PIRSR" id="PIRSR601382-3"/>
    </source>
</evidence>
<sequence>MVGLRLSFVALALSPYALAAITVQKPGLSVPSEFAASKDAVKELFTNAFSAYTKFAFGHDDETQYGADLGSIAVTKSFVDELGGWGASIIDGMDTMKIMGLDDLFEQALNFSQFIDFSETDTGDTISVFESTIRYVGGLLSVYELNGNQPQFLVDQAESLAKKLALGFTGSSPIPWNSIDFGANQAVTGSDQTSNVAQAGTLTLEWSRLSEYTGNNTYRELAENAVKHMAQLTPPLPGLPAQDIDPQSGDFVGAYVSWGGGTDSYLEYLLKYSRLDPTVDPLFIQTWQTAVDSSIKWLHKTSTVGGWSYVADFQDDRQIRHIGSHLECFLGGNWILGGKLLNNDTILDIGLKLTDACFNTYVGTATRIGPEVFAFISEVTTQPPNGTDDGNFTGTPITAENLEFNDKHGFYIFDGESDYILRPEVMESNFYAWRVTGDVKYLQNAQSVIESYNKFLVVPGGEGGISGIDDVDNTTITDDTRVDDQESFLFAEVLKYLYLTFDEPSTLSLDEWVFNTECHPFRAPAIDTFGSPPPANPPYNAQKVAPPTVPLPEISQNPKLSKALRMVVT</sequence>
<evidence type="ECO:0000313" key="16">
    <source>
        <dbReference type="EMBL" id="GJJ15116.1"/>
    </source>
</evidence>
<comment type="catalytic activity">
    <reaction evidence="10">
        <text>N(4)-(alpha-D-Man-(1-&gt;2)-alpha-D-Man-(1-&gt;2)-alpha-D-Man-(1-&gt;3)-[alpha-D-Man-(1-&gt;2)-alpha-D-Man-(1-&gt;3)-[alpha-D-Man-(1-&gt;2)-alpha-D-Man-(1-&gt;6)]-alpha-D-Man-(1-&gt;6)]-beta-D-Man-(1-&gt;4)-beta-D-GlcNAc-(1-&gt;4)-beta-D-GlcNAc)-L-asparaginyl-[protein] (N-glucan mannose isomer 9A1,2,3B1,2,3) + 4 H2O = N(4)-(alpha-D-Man-(1-&gt;3)-[alpha-D-Man-(1-&gt;3)-[alpha-D-Man-(1-&gt;6)]-alpha-D-Man-(1-&gt;6)]-beta-D-Man-(1-&gt;4)-beta-D-GlcNAc-(1-&gt;4)-beta-D-GlcNAc)-L-asparaginyl-[protein] (N-glucan mannose isomer 5A1,2) + 4 beta-D-mannose</text>
        <dbReference type="Rhea" id="RHEA:56008"/>
        <dbReference type="Rhea" id="RHEA-COMP:14356"/>
        <dbReference type="Rhea" id="RHEA-COMP:14367"/>
        <dbReference type="ChEBI" id="CHEBI:15377"/>
        <dbReference type="ChEBI" id="CHEBI:28563"/>
        <dbReference type="ChEBI" id="CHEBI:59087"/>
        <dbReference type="ChEBI" id="CHEBI:139493"/>
        <dbReference type="EC" id="3.2.1.113"/>
    </reaction>
</comment>
<dbReference type="GO" id="GO:0005509">
    <property type="term" value="F:calcium ion binding"/>
    <property type="evidence" value="ECO:0007669"/>
    <property type="project" value="InterPro"/>
</dbReference>
<evidence type="ECO:0000256" key="4">
    <source>
        <dbReference type="ARBA" id="ARBA00022729"/>
    </source>
</evidence>
<dbReference type="Gene3D" id="1.50.10.10">
    <property type="match status" value="1"/>
</dbReference>
<feature type="active site" evidence="11">
    <location>
        <position position="263"/>
    </location>
</feature>
<dbReference type="Proteomes" id="UP001050691">
    <property type="component" value="Unassembled WGS sequence"/>
</dbReference>
<dbReference type="GO" id="GO:0036503">
    <property type="term" value="P:ERAD pathway"/>
    <property type="evidence" value="ECO:0007669"/>
    <property type="project" value="UniProtKB-ARBA"/>
</dbReference>
<keyword evidence="8 14" id="KW-0326">Glycosidase</keyword>
<evidence type="ECO:0000256" key="5">
    <source>
        <dbReference type="ARBA" id="ARBA00022801"/>
    </source>
</evidence>
<keyword evidence="12" id="KW-0479">Metal-binding</keyword>